<dbReference type="PANTHER" id="PTHR34475:SF1">
    <property type="entry name" value="CYTOSKELETON PROTEIN RODZ"/>
    <property type="match status" value="1"/>
</dbReference>
<dbReference type="InterPro" id="IPR025194">
    <property type="entry name" value="RodZ-like_C"/>
</dbReference>
<dbReference type="PANTHER" id="PTHR34475">
    <property type="match status" value="1"/>
</dbReference>
<feature type="compositionally biased region" description="Basic and acidic residues" evidence="1">
    <location>
        <begin position="177"/>
        <end position="187"/>
    </location>
</feature>
<sequence length="298" mass="33836">MDMEIGTKLKEAREEKGLSLESLQETTKIQKRYLEAIEKGDLHILPGKFYARAFIKEYANAVGLNPSELLEEHKSEVPSTEENEIEYTRLQRSNREKRRGRSNLFNFSFIPTLIVVLLVIAIVFAAWVFYQKTTANSNPDPVPEQNDEIIYSEDAEGESNDNQTDVDDEDEGNDDTEDKKNDSEKPEFSVVEEGSGGSPESELDLNNLKDNVNIKLSLDGDTYIQIDGESGENYLEGMINPDESPEEIDISDEEKVYFNIGNAPALTIEINGTELEYPVDPEEYVHQKIWVNLNKKTE</sequence>
<comment type="caution">
    <text evidence="4">The sequence shown here is derived from an EMBL/GenBank/DDBJ whole genome shotgun (WGS) entry which is preliminary data.</text>
</comment>
<dbReference type="InterPro" id="IPR001387">
    <property type="entry name" value="Cro/C1-type_HTH"/>
</dbReference>
<evidence type="ECO:0000313" key="5">
    <source>
        <dbReference type="Proteomes" id="UP001519294"/>
    </source>
</evidence>
<keyword evidence="2" id="KW-0812">Transmembrane</keyword>
<dbReference type="InterPro" id="IPR050400">
    <property type="entry name" value="Bact_Cytoskel_RodZ"/>
</dbReference>
<feature type="region of interest" description="Disordered" evidence="1">
    <location>
        <begin position="153"/>
        <end position="205"/>
    </location>
</feature>
<keyword evidence="5" id="KW-1185">Reference proteome</keyword>
<dbReference type="Gene3D" id="1.10.260.40">
    <property type="entry name" value="lambda repressor-like DNA-binding domains"/>
    <property type="match status" value="1"/>
</dbReference>
<evidence type="ECO:0000259" key="3">
    <source>
        <dbReference type="PROSITE" id="PS50943"/>
    </source>
</evidence>
<evidence type="ECO:0000313" key="4">
    <source>
        <dbReference type="EMBL" id="MBP2256256.1"/>
    </source>
</evidence>
<keyword evidence="2" id="KW-1133">Transmembrane helix</keyword>
<feature type="compositionally biased region" description="Acidic residues" evidence="1">
    <location>
        <begin position="153"/>
        <end position="176"/>
    </location>
</feature>
<dbReference type="Proteomes" id="UP001519294">
    <property type="component" value="Unassembled WGS sequence"/>
</dbReference>
<organism evidence="4 5">
    <name type="scientific">Virgibacillus alimentarius</name>
    <dbReference type="NCBI Taxonomy" id="698769"/>
    <lineage>
        <taxon>Bacteria</taxon>
        <taxon>Bacillati</taxon>
        <taxon>Bacillota</taxon>
        <taxon>Bacilli</taxon>
        <taxon>Bacillales</taxon>
        <taxon>Bacillaceae</taxon>
        <taxon>Virgibacillus</taxon>
    </lineage>
</organism>
<proteinExistence type="predicted"/>
<feature type="domain" description="HTH cro/C1-type" evidence="3">
    <location>
        <begin position="9"/>
        <end position="40"/>
    </location>
</feature>
<accession>A0ABS4S451</accession>
<dbReference type="Pfam" id="PF13413">
    <property type="entry name" value="HTH_25"/>
    <property type="match status" value="1"/>
</dbReference>
<dbReference type="EMBL" id="JAGIKX010000001">
    <property type="protein sequence ID" value="MBP2256256.1"/>
    <property type="molecule type" value="Genomic_DNA"/>
</dbReference>
<dbReference type="Pfam" id="PF13464">
    <property type="entry name" value="RodZ_C"/>
    <property type="match status" value="1"/>
</dbReference>
<reference evidence="4 5" key="1">
    <citation type="submission" date="2021-03" db="EMBL/GenBank/DDBJ databases">
        <title>Genomic Encyclopedia of Type Strains, Phase IV (KMG-IV): sequencing the most valuable type-strain genomes for metagenomic binning, comparative biology and taxonomic classification.</title>
        <authorList>
            <person name="Goeker M."/>
        </authorList>
    </citation>
    <scope>NUCLEOTIDE SEQUENCE [LARGE SCALE GENOMIC DNA]</scope>
    <source>
        <strain evidence="4 5">DSM 25790</strain>
    </source>
</reference>
<evidence type="ECO:0000256" key="1">
    <source>
        <dbReference type="SAM" id="MobiDB-lite"/>
    </source>
</evidence>
<evidence type="ECO:0000256" key="2">
    <source>
        <dbReference type="SAM" id="Phobius"/>
    </source>
</evidence>
<keyword evidence="2" id="KW-0472">Membrane</keyword>
<gene>
    <name evidence="4" type="ORF">J2Z81_000188</name>
</gene>
<dbReference type="CDD" id="cd00093">
    <property type="entry name" value="HTH_XRE"/>
    <property type="match status" value="1"/>
</dbReference>
<dbReference type="SMART" id="SM00530">
    <property type="entry name" value="HTH_XRE"/>
    <property type="match status" value="1"/>
</dbReference>
<dbReference type="PROSITE" id="PS50943">
    <property type="entry name" value="HTH_CROC1"/>
    <property type="match status" value="1"/>
</dbReference>
<feature type="transmembrane region" description="Helical" evidence="2">
    <location>
        <begin position="104"/>
        <end position="130"/>
    </location>
</feature>
<name>A0ABS4S451_9BACI</name>
<dbReference type="SUPFAM" id="SSF47413">
    <property type="entry name" value="lambda repressor-like DNA-binding domains"/>
    <property type="match status" value="1"/>
</dbReference>
<protein>
    <submittedName>
        <fullName evidence="4">Cytoskeletal protein RodZ</fullName>
    </submittedName>
</protein>
<dbReference type="InterPro" id="IPR010982">
    <property type="entry name" value="Lambda_DNA-bd_dom_sf"/>
</dbReference>